<dbReference type="InterPro" id="IPR056713">
    <property type="entry name" value="DUF7811"/>
</dbReference>
<feature type="domain" description="DUF7811" evidence="1">
    <location>
        <begin position="122"/>
        <end position="242"/>
    </location>
</feature>
<dbReference type="Proteomes" id="UP001341840">
    <property type="component" value="Unassembled WGS sequence"/>
</dbReference>
<name>A0ABU6YF25_9FABA</name>
<sequence>MAMAETSALCFSRFRFPSSLTSISRSTLSSPLFPLFTSSFNFSISRSSRHHHIVVKATDDSSNLSGDDPFRSFSWFQSDTEIQWVHEDRITLFTADGLVQIGGSITPRPVSSSDKKQGKFKSIQKQRFQESNYMDPNQGLCLGALFDIAATNGLDMGRRLCIFGFCRSIEMLSDVVEDTVLEHGGEVITAEKEVKGDLHEKLTMTVAVPLLWGVPPVSETLHLAVKSGGGIVEKVYWQWDFL</sequence>
<protein>
    <recommendedName>
        <fullName evidence="1">DUF7811 domain-containing protein</fullName>
    </recommendedName>
</protein>
<organism evidence="2 3">
    <name type="scientific">Stylosanthes scabra</name>
    <dbReference type="NCBI Taxonomy" id="79078"/>
    <lineage>
        <taxon>Eukaryota</taxon>
        <taxon>Viridiplantae</taxon>
        <taxon>Streptophyta</taxon>
        <taxon>Embryophyta</taxon>
        <taxon>Tracheophyta</taxon>
        <taxon>Spermatophyta</taxon>
        <taxon>Magnoliopsida</taxon>
        <taxon>eudicotyledons</taxon>
        <taxon>Gunneridae</taxon>
        <taxon>Pentapetalae</taxon>
        <taxon>rosids</taxon>
        <taxon>fabids</taxon>
        <taxon>Fabales</taxon>
        <taxon>Fabaceae</taxon>
        <taxon>Papilionoideae</taxon>
        <taxon>50 kb inversion clade</taxon>
        <taxon>dalbergioids sensu lato</taxon>
        <taxon>Dalbergieae</taxon>
        <taxon>Pterocarpus clade</taxon>
        <taxon>Stylosanthes</taxon>
    </lineage>
</organism>
<comment type="caution">
    <text evidence="2">The sequence shown here is derived from an EMBL/GenBank/DDBJ whole genome shotgun (WGS) entry which is preliminary data.</text>
</comment>
<evidence type="ECO:0000259" key="1">
    <source>
        <dbReference type="Pfam" id="PF25103"/>
    </source>
</evidence>
<dbReference type="EMBL" id="JASCZI010241873">
    <property type="protein sequence ID" value="MED6207950.1"/>
    <property type="molecule type" value="Genomic_DNA"/>
</dbReference>
<evidence type="ECO:0000313" key="3">
    <source>
        <dbReference type="Proteomes" id="UP001341840"/>
    </source>
</evidence>
<dbReference type="PANTHER" id="PTHR36739:SF1">
    <property type="entry name" value="D-TAGATOSE-1,6-BISPHOSPHATE ALDOLASE SUBUNIT"/>
    <property type="match status" value="1"/>
</dbReference>
<gene>
    <name evidence="2" type="ORF">PIB30_040376</name>
</gene>
<keyword evidence="3" id="KW-1185">Reference proteome</keyword>
<dbReference type="Pfam" id="PF25103">
    <property type="entry name" value="DUF7811"/>
    <property type="match status" value="1"/>
</dbReference>
<proteinExistence type="predicted"/>
<dbReference type="PANTHER" id="PTHR36739">
    <property type="entry name" value="D-TAGATOSE-1,6-BISPHOSPHATE ALDOLASE SUBUNIT"/>
    <property type="match status" value="1"/>
</dbReference>
<accession>A0ABU6YF25</accession>
<reference evidence="2 3" key="1">
    <citation type="journal article" date="2023" name="Plants (Basel)">
        <title>Bridging the Gap: Combining Genomics and Transcriptomics Approaches to Understand Stylosanthes scabra, an Orphan Legume from the Brazilian Caatinga.</title>
        <authorList>
            <person name="Ferreira-Neto J.R.C."/>
            <person name="da Silva M.D."/>
            <person name="Binneck E."/>
            <person name="de Melo N.F."/>
            <person name="da Silva R.H."/>
            <person name="de Melo A.L.T.M."/>
            <person name="Pandolfi V."/>
            <person name="Bustamante F.O."/>
            <person name="Brasileiro-Vidal A.C."/>
            <person name="Benko-Iseppon A.M."/>
        </authorList>
    </citation>
    <scope>NUCLEOTIDE SEQUENCE [LARGE SCALE GENOMIC DNA]</scope>
    <source>
        <tissue evidence="2">Leaves</tissue>
    </source>
</reference>
<evidence type="ECO:0000313" key="2">
    <source>
        <dbReference type="EMBL" id="MED6207950.1"/>
    </source>
</evidence>